<dbReference type="EMBL" id="LECT01000007">
    <property type="protein sequence ID" value="KLU07173.1"/>
    <property type="molecule type" value="Genomic_DNA"/>
</dbReference>
<organism evidence="1 2">
    <name type="scientific">Rhodopirellula islandica</name>
    <dbReference type="NCBI Taxonomy" id="595434"/>
    <lineage>
        <taxon>Bacteria</taxon>
        <taxon>Pseudomonadati</taxon>
        <taxon>Planctomycetota</taxon>
        <taxon>Planctomycetia</taxon>
        <taxon>Pirellulales</taxon>
        <taxon>Pirellulaceae</taxon>
        <taxon>Rhodopirellula</taxon>
    </lineage>
</organism>
<protein>
    <submittedName>
        <fullName evidence="1">Uncharacterized protein</fullName>
    </submittedName>
</protein>
<reference evidence="1" key="1">
    <citation type="submission" date="2015-05" db="EMBL/GenBank/DDBJ databases">
        <title>Permanent draft genome of Rhodopirellula islandicus K833.</title>
        <authorList>
            <person name="Kizina J."/>
            <person name="Richter M."/>
            <person name="Glockner F.O."/>
            <person name="Harder J."/>
        </authorList>
    </citation>
    <scope>NUCLEOTIDE SEQUENCE [LARGE SCALE GENOMIC DNA]</scope>
    <source>
        <strain evidence="1">K833</strain>
    </source>
</reference>
<dbReference type="Proteomes" id="UP000036367">
    <property type="component" value="Unassembled WGS sequence"/>
</dbReference>
<sequence length="66" mass="7754">MQRRSLESSAFFCQSKIRWNRSFNRGTRSKTHSENEIQIVKPIANKRIRSRELASRITIASRMEGT</sequence>
<keyword evidence="2" id="KW-1185">Reference proteome</keyword>
<dbReference type="AlphaFoldDB" id="A0A0J1BL66"/>
<gene>
    <name evidence="1" type="ORF">RISK_000974</name>
</gene>
<dbReference type="PATRIC" id="fig|595434.4.peg.934"/>
<evidence type="ECO:0000313" key="2">
    <source>
        <dbReference type="Proteomes" id="UP000036367"/>
    </source>
</evidence>
<evidence type="ECO:0000313" key="1">
    <source>
        <dbReference type="EMBL" id="KLU07173.1"/>
    </source>
</evidence>
<accession>A0A0J1BL66</accession>
<comment type="caution">
    <text evidence="1">The sequence shown here is derived from an EMBL/GenBank/DDBJ whole genome shotgun (WGS) entry which is preliminary data.</text>
</comment>
<name>A0A0J1BL66_RHOIS</name>
<proteinExistence type="predicted"/>